<dbReference type="Proteomes" id="UP001358324">
    <property type="component" value="Unassembled WGS sequence"/>
</dbReference>
<protein>
    <submittedName>
        <fullName evidence="1">Uncharacterized protein</fullName>
    </submittedName>
</protein>
<evidence type="ECO:0000313" key="2">
    <source>
        <dbReference type="Proteomes" id="UP001358324"/>
    </source>
</evidence>
<sequence>MPPISFTLRHNAATFDWELAAAGDASPSHHATHASAFDTLAANPLTLARGATLRIFGADGGYEHERMYAPAASMAAQSGGDDTVSTVAL</sequence>
<dbReference type="RefSeq" id="WP_332079416.1">
    <property type="nucleotide sequence ID" value="NZ_JAZHBM010000003.1"/>
</dbReference>
<proteinExistence type="predicted"/>
<evidence type="ECO:0000313" key="1">
    <source>
        <dbReference type="EMBL" id="MEF3083714.1"/>
    </source>
</evidence>
<reference evidence="1 2" key="1">
    <citation type="submission" date="2024-01" db="EMBL/GenBank/DDBJ databases">
        <title>Novel species of the genus Luteimonas isolated from rivers.</title>
        <authorList>
            <person name="Lu H."/>
        </authorList>
    </citation>
    <scope>NUCLEOTIDE SEQUENCE [LARGE SCALE GENOMIC DNA]</scope>
    <source>
        <strain evidence="1 2">SMYT11W</strain>
    </source>
</reference>
<accession>A0ABU7WIC1</accession>
<organism evidence="1 2">
    <name type="scientific">Luteimonas flava</name>
    <dbReference type="NCBI Taxonomy" id="3115822"/>
    <lineage>
        <taxon>Bacteria</taxon>
        <taxon>Pseudomonadati</taxon>
        <taxon>Pseudomonadota</taxon>
        <taxon>Gammaproteobacteria</taxon>
        <taxon>Lysobacterales</taxon>
        <taxon>Lysobacteraceae</taxon>
        <taxon>Luteimonas</taxon>
    </lineage>
</organism>
<gene>
    <name evidence="1" type="ORF">V3391_15965</name>
</gene>
<keyword evidence="2" id="KW-1185">Reference proteome</keyword>
<name>A0ABU7WIC1_9GAMM</name>
<dbReference type="EMBL" id="JAZHBM010000003">
    <property type="protein sequence ID" value="MEF3083714.1"/>
    <property type="molecule type" value="Genomic_DNA"/>
</dbReference>
<comment type="caution">
    <text evidence="1">The sequence shown here is derived from an EMBL/GenBank/DDBJ whole genome shotgun (WGS) entry which is preliminary data.</text>
</comment>